<dbReference type="Pfam" id="PF03706">
    <property type="entry name" value="LPG_synthase_TM"/>
    <property type="match status" value="1"/>
</dbReference>
<feature type="transmembrane region" description="Helical" evidence="6">
    <location>
        <begin position="221"/>
        <end position="243"/>
    </location>
</feature>
<feature type="transmembrane region" description="Helical" evidence="6">
    <location>
        <begin position="9"/>
        <end position="27"/>
    </location>
</feature>
<keyword evidence="5 6" id="KW-0472">Membrane</keyword>
<feature type="transmembrane region" description="Helical" evidence="6">
    <location>
        <begin position="292"/>
        <end position="319"/>
    </location>
</feature>
<evidence type="ECO:0000256" key="3">
    <source>
        <dbReference type="ARBA" id="ARBA00022692"/>
    </source>
</evidence>
<feature type="transmembrane region" description="Helical" evidence="6">
    <location>
        <begin position="47"/>
        <end position="68"/>
    </location>
</feature>
<reference evidence="7 8" key="1">
    <citation type="submission" date="2022-12" db="EMBL/GenBank/DDBJ databases">
        <title>Chitinophagaceae gen. sp. nov., a new member of the family Chitinophagaceae, isolated from soil in a chemical factory.</title>
        <authorList>
            <person name="Ke Z."/>
        </authorList>
    </citation>
    <scope>NUCLEOTIDE SEQUENCE [LARGE SCALE GENOMIC DNA]</scope>
    <source>
        <strain evidence="7 8">LY-5</strain>
    </source>
</reference>
<dbReference type="RefSeq" id="WP_407031895.1">
    <property type="nucleotide sequence ID" value="NZ_JAQGEF010000014.1"/>
</dbReference>
<evidence type="ECO:0000256" key="2">
    <source>
        <dbReference type="ARBA" id="ARBA00022475"/>
    </source>
</evidence>
<evidence type="ECO:0000256" key="1">
    <source>
        <dbReference type="ARBA" id="ARBA00004651"/>
    </source>
</evidence>
<feature type="transmembrane region" description="Helical" evidence="6">
    <location>
        <begin position="162"/>
        <end position="185"/>
    </location>
</feature>
<protein>
    <submittedName>
        <fullName evidence="7">Lysylphosphatidylglycerol synthase domain-containing protein</fullName>
    </submittedName>
</protein>
<evidence type="ECO:0000313" key="7">
    <source>
        <dbReference type="EMBL" id="MDA3615568.1"/>
    </source>
</evidence>
<accession>A0ABT4UN27</accession>
<keyword evidence="4 6" id="KW-1133">Transmembrane helix</keyword>
<gene>
    <name evidence="7" type="ORF">O3P16_12175</name>
</gene>
<comment type="subcellular location">
    <subcellularLocation>
        <location evidence="1">Cell membrane</location>
        <topology evidence="1">Multi-pass membrane protein</topology>
    </subcellularLocation>
</comment>
<dbReference type="Proteomes" id="UP001210231">
    <property type="component" value="Unassembled WGS sequence"/>
</dbReference>
<evidence type="ECO:0000256" key="5">
    <source>
        <dbReference type="ARBA" id="ARBA00023136"/>
    </source>
</evidence>
<comment type="caution">
    <text evidence="7">The sequence shown here is derived from an EMBL/GenBank/DDBJ whole genome shotgun (WGS) entry which is preliminary data.</text>
</comment>
<keyword evidence="8" id="KW-1185">Reference proteome</keyword>
<dbReference type="EMBL" id="JAQGEF010000014">
    <property type="protein sequence ID" value="MDA3615568.1"/>
    <property type="molecule type" value="Genomic_DNA"/>
</dbReference>
<feature type="transmembrane region" description="Helical" evidence="6">
    <location>
        <begin position="250"/>
        <end position="272"/>
    </location>
</feature>
<organism evidence="7 8">
    <name type="scientific">Polluticaenibacter yanchengensis</name>
    <dbReference type="NCBI Taxonomy" id="3014562"/>
    <lineage>
        <taxon>Bacteria</taxon>
        <taxon>Pseudomonadati</taxon>
        <taxon>Bacteroidota</taxon>
        <taxon>Chitinophagia</taxon>
        <taxon>Chitinophagales</taxon>
        <taxon>Chitinophagaceae</taxon>
        <taxon>Polluticaenibacter</taxon>
    </lineage>
</organism>
<evidence type="ECO:0000313" key="8">
    <source>
        <dbReference type="Proteomes" id="UP001210231"/>
    </source>
</evidence>
<keyword evidence="3 6" id="KW-0812">Transmembrane</keyword>
<keyword evidence="2" id="KW-1003">Cell membrane</keyword>
<dbReference type="InterPro" id="IPR022791">
    <property type="entry name" value="L-PG_synthase/AglD"/>
</dbReference>
<name>A0ABT4UN27_9BACT</name>
<evidence type="ECO:0000256" key="6">
    <source>
        <dbReference type="SAM" id="Phobius"/>
    </source>
</evidence>
<proteinExistence type="predicted"/>
<feature type="transmembrane region" description="Helical" evidence="6">
    <location>
        <begin position="124"/>
        <end position="150"/>
    </location>
</feature>
<evidence type="ECO:0000256" key="4">
    <source>
        <dbReference type="ARBA" id="ARBA00022989"/>
    </source>
</evidence>
<sequence>MLSKKQKKTLNYIAGPLLFLITSFFIYKQVSNKKDLETQWQHIAQNFHAEQFVAVIFVLVLMMVNWCLETQKWLVAIKGVQTMKFGKAFKSILSGVAFTMITPNRTGEFVGRILYIDEGNRIRAALLTLTTSISQTIVTIIFGIIGFFIIKDEILKLEVKYIHLWVNGILFSSVFFIIACLLFYYNLSNVIRLFSRYRFFHKFKFFIKPLLKLKTNALNSIFVLSIIRYFVFTMQYIILLHVFGVQINWLNAFAVIAVFYLAMAIIPTFAIAELGIRGGISLSLFGMFSANNLGILFAATGIWLINVILPAAIGALLVLNIKLFKKNIDDNVKEV</sequence>